<dbReference type="Proteomes" id="UP000001660">
    <property type="component" value="Chromosome"/>
</dbReference>
<dbReference type="eggNOG" id="COG2946">
    <property type="taxonomic scope" value="Bacteria"/>
</dbReference>
<dbReference type="KEGG" id="nde:NIDE0290"/>
<proteinExistence type="predicted"/>
<dbReference type="EMBL" id="FP929003">
    <property type="protein sequence ID" value="CBK40070.1"/>
    <property type="molecule type" value="Genomic_DNA"/>
</dbReference>
<dbReference type="AlphaFoldDB" id="D8PA11"/>
<accession>D8PA11</accession>
<evidence type="ECO:0000313" key="2">
    <source>
        <dbReference type="EMBL" id="CBK40070.1"/>
    </source>
</evidence>
<feature type="compositionally biased region" description="Basic and acidic residues" evidence="1">
    <location>
        <begin position="175"/>
        <end position="190"/>
    </location>
</feature>
<organism evidence="2 3">
    <name type="scientific">Nitrospira defluvii</name>
    <dbReference type="NCBI Taxonomy" id="330214"/>
    <lineage>
        <taxon>Bacteria</taxon>
        <taxon>Pseudomonadati</taxon>
        <taxon>Nitrospirota</taxon>
        <taxon>Nitrospiria</taxon>
        <taxon>Nitrospirales</taxon>
        <taxon>Nitrospiraceae</taxon>
        <taxon>Nitrospira</taxon>
    </lineage>
</organism>
<feature type="region of interest" description="Disordered" evidence="1">
    <location>
        <begin position="165"/>
        <end position="190"/>
    </location>
</feature>
<evidence type="ECO:0000256" key="1">
    <source>
        <dbReference type="SAM" id="MobiDB-lite"/>
    </source>
</evidence>
<gene>
    <name evidence="2" type="ORF">NIDE0290</name>
</gene>
<protein>
    <submittedName>
        <fullName evidence="2">Uncharacterized protein</fullName>
    </submittedName>
</protein>
<reference evidence="2 3" key="1">
    <citation type="journal article" date="2010" name="Proc. Natl. Acad. Sci. U.S.A.">
        <title>A Nitrospira metagenome illuminates the physiology and evolution of globally important nitrite-oxidizing bacteria.</title>
        <authorList>
            <person name="Lucker S."/>
            <person name="Wagner M."/>
            <person name="Maixner F."/>
            <person name="Pelletier E."/>
            <person name="Koch H."/>
            <person name="Vacherie B."/>
            <person name="Rattei T."/>
            <person name="Sinninghe Damste J."/>
            <person name="Spieck E."/>
            <person name="Le Paslier D."/>
            <person name="Daims H."/>
        </authorList>
    </citation>
    <scope>NUCLEOTIDE SEQUENCE [LARGE SCALE GENOMIC DNA]</scope>
</reference>
<dbReference type="HOGENOM" id="CLU_1425630_0_0_0"/>
<sequence>MDSGFTLTIDWLAFTVLASNPQETMKVLGGDWSKAKGGFRGYPLSWMRVDGLRGVGKLGTNAPRRPNEIHVDLSGGLASALTRDQIRTLLRWVHAQQGHVTRIDCALDDRAGTVPVATIREAVSAGQCVTRAAQVRISSPTSRMGPERPRARPCTSAVRRVRRYSASMTSGWNSRAKDKSTIRTTGHDGN</sequence>
<evidence type="ECO:0000313" key="3">
    <source>
        <dbReference type="Proteomes" id="UP000001660"/>
    </source>
</evidence>
<keyword evidence="3" id="KW-1185">Reference proteome</keyword>
<name>D8PA11_9BACT</name>